<dbReference type="EMBL" id="JAASQV010000002">
    <property type="protein sequence ID" value="NIJ65898.1"/>
    <property type="molecule type" value="Genomic_DNA"/>
</dbReference>
<proteinExistence type="predicted"/>
<accession>A0A7X5V103</accession>
<feature type="signal peptide" evidence="1">
    <location>
        <begin position="1"/>
        <end position="21"/>
    </location>
</feature>
<feature type="domain" description="Putative auto-transporter adhesin head GIN" evidence="2">
    <location>
        <begin position="45"/>
        <end position="227"/>
    </location>
</feature>
<evidence type="ECO:0000313" key="4">
    <source>
        <dbReference type="Proteomes" id="UP000564677"/>
    </source>
</evidence>
<dbReference type="PROSITE" id="PS51257">
    <property type="entry name" value="PROKAR_LIPOPROTEIN"/>
    <property type="match status" value="1"/>
</dbReference>
<keyword evidence="1" id="KW-0732">Signal</keyword>
<comment type="caution">
    <text evidence="3">The sequence shown here is derived from an EMBL/GenBank/DDBJ whole genome shotgun (WGS) entry which is preliminary data.</text>
</comment>
<organism evidence="3 4">
    <name type="scientific">Sphingomonas leidyi</name>
    <dbReference type="NCBI Taxonomy" id="68569"/>
    <lineage>
        <taxon>Bacteria</taxon>
        <taxon>Pseudomonadati</taxon>
        <taxon>Pseudomonadota</taxon>
        <taxon>Alphaproteobacteria</taxon>
        <taxon>Sphingomonadales</taxon>
        <taxon>Sphingomonadaceae</taxon>
        <taxon>Sphingomonas</taxon>
    </lineage>
</organism>
<protein>
    <recommendedName>
        <fullName evidence="2">Putative auto-transporter adhesin head GIN domain-containing protein</fullName>
    </recommendedName>
</protein>
<dbReference type="Pfam" id="PF10988">
    <property type="entry name" value="DUF2807"/>
    <property type="match status" value="1"/>
</dbReference>
<dbReference type="AlphaFoldDB" id="A0A7X5V103"/>
<name>A0A7X5V103_9SPHN</name>
<dbReference type="RefSeq" id="WP_167300209.1">
    <property type="nucleotide sequence ID" value="NZ_JAASQV010000002.1"/>
</dbReference>
<feature type="chain" id="PRO_5030833281" description="Putative auto-transporter adhesin head GIN domain-containing protein" evidence="1">
    <location>
        <begin position="22"/>
        <end position="243"/>
    </location>
</feature>
<evidence type="ECO:0000259" key="2">
    <source>
        <dbReference type="Pfam" id="PF10988"/>
    </source>
</evidence>
<dbReference type="InterPro" id="IPR021255">
    <property type="entry name" value="DUF2807"/>
</dbReference>
<keyword evidence="4" id="KW-1185">Reference proteome</keyword>
<dbReference type="Proteomes" id="UP000564677">
    <property type="component" value="Unassembled WGS sequence"/>
</dbReference>
<dbReference type="Gene3D" id="2.160.20.120">
    <property type="match status" value="1"/>
</dbReference>
<evidence type="ECO:0000256" key="1">
    <source>
        <dbReference type="SAM" id="SignalP"/>
    </source>
</evidence>
<evidence type="ECO:0000313" key="3">
    <source>
        <dbReference type="EMBL" id="NIJ65898.1"/>
    </source>
</evidence>
<gene>
    <name evidence="3" type="ORF">FHR20_002860</name>
</gene>
<reference evidence="3 4" key="1">
    <citation type="submission" date="2020-03" db="EMBL/GenBank/DDBJ databases">
        <title>Genomic Encyclopedia of Type Strains, Phase IV (KMG-IV): sequencing the most valuable type-strain genomes for metagenomic binning, comparative biology and taxonomic classification.</title>
        <authorList>
            <person name="Goeker M."/>
        </authorList>
    </citation>
    <scope>NUCLEOTIDE SEQUENCE [LARGE SCALE GENOMIC DNA]</scope>
    <source>
        <strain evidence="3 4">DSM 4733</strain>
    </source>
</reference>
<sequence length="243" mass="24080">MRAALIALALLPLTATGACHASWEKEGHKVKPSGVGAKRSYDANGFTKVDLRGPDDIEVRNGAQFAVTAEGDTAILDQLEVRVVDGTLRVGRKDRNGFSFSNDRGVKVHVVLPKLDGASVSGSGNMSVDKAEGAFRGAIAGSGNLGIATLTATDADLSIAGSGDLTVAGTVSRLNASIAGSGDIDASKLTATGASISVIGSGSLRGVVRGGASVSIAGSGDVDLTGGAKCSVSAVGSGEAHCS</sequence>